<evidence type="ECO:0000313" key="3">
    <source>
        <dbReference type="Proteomes" id="UP001073122"/>
    </source>
</evidence>
<reference evidence="2" key="1">
    <citation type="submission" date="2022-10" db="EMBL/GenBank/DDBJ databases">
        <title>Chryseobacterium sp. nov., a novel bacterial species.</title>
        <authorList>
            <person name="Cao Y."/>
        </authorList>
    </citation>
    <scope>NUCLEOTIDE SEQUENCE</scope>
    <source>
        <strain evidence="2">CCTCC AB2015118</strain>
    </source>
</reference>
<sequence length="195" mass="22211">MKIIKYISLSIITVISISCKGQNNVIDLLGRGDSGPMNIKDGSIYLKDISNIYMPFVGSWKWSSGNQEMILVLTKQIKYHYNSYPQNYYEDRLVGYYIYKENGVVIADTSNENLLTDNGISVSFYSHKGTLKVSTAMFIDVKKEKMISVDLEMLSPTQMKFNGEIEQHSSYVNGNKQKTLYSGSTFPLEMVFTKR</sequence>
<keyword evidence="3" id="KW-1185">Reference proteome</keyword>
<gene>
    <name evidence="2" type="ORF">OF897_15375</name>
</gene>
<evidence type="ECO:0000259" key="1">
    <source>
        <dbReference type="Pfam" id="PF20448"/>
    </source>
</evidence>
<dbReference type="Proteomes" id="UP001073122">
    <property type="component" value="Unassembled WGS sequence"/>
</dbReference>
<accession>A0ABT3XUE7</accession>
<feature type="domain" description="DUF6705" evidence="1">
    <location>
        <begin position="1"/>
        <end position="194"/>
    </location>
</feature>
<organism evidence="2 3">
    <name type="scientific">Chryseobacterium formosus</name>
    <dbReference type="NCBI Taxonomy" id="1537363"/>
    <lineage>
        <taxon>Bacteria</taxon>
        <taxon>Pseudomonadati</taxon>
        <taxon>Bacteroidota</taxon>
        <taxon>Flavobacteriia</taxon>
        <taxon>Flavobacteriales</taxon>
        <taxon>Weeksellaceae</taxon>
        <taxon>Chryseobacterium group</taxon>
        <taxon>Chryseobacterium</taxon>
    </lineage>
</organism>
<dbReference type="PROSITE" id="PS51257">
    <property type="entry name" value="PROKAR_LIPOPROTEIN"/>
    <property type="match status" value="1"/>
</dbReference>
<name>A0ABT3XUE7_9FLAO</name>
<dbReference type="InterPro" id="IPR046551">
    <property type="entry name" value="DUF6705"/>
</dbReference>
<dbReference type="EMBL" id="JAOVZW010000018">
    <property type="protein sequence ID" value="MCX8525298.1"/>
    <property type="molecule type" value="Genomic_DNA"/>
</dbReference>
<comment type="caution">
    <text evidence="2">The sequence shown here is derived from an EMBL/GenBank/DDBJ whole genome shotgun (WGS) entry which is preliminary data.</text>
</comment>
<proteinExistence type="predicted"/>
<dbReference type="Pfam" id="PF20448">
    <property type="entry name" value="DUF6705"/>
    <property type="match status" value="1"/>
</dbReference>
<dbReference type="RefSeq" id="WP_267266559.1">
    <property type="nucleotide sequence ID" value="NZ_JAOVZW010000018.1"/>
</dbReference>
<evidence type="ECO:0000313" key="2">
    <source>
        <dbReference type="EMBL" id="MCX8525298.1"/>
    </source>
</evidence>
<protein>
    <recommendedName>
        <fullName evidence="1">DUF6705 domain-containing protein</fullName>
    </recommendedName>
</protein>